<organism evidence="1 2">
    <name type="scientific">Gallionella capsiferriformans (strain ES-2)</name>
    <name type="common">Gallionella ferruginea capsiferriformans (strain ES-2)</name>
    <dbReference type="NCBI Taxonomy" id="395494"/>
    <lineage>
        <taxon>Bacteria</taxon>
        <taxon>Pseudomonadati</taxon>
        <taxon>Pseudomonadota</taxon>
        <taxon>Betaproteobacteria</taxon>
        <taxon>Nitrosomonadales</taxon>
        <taxon>Gallionellaceae</taxon>
        <taxon>Gallionella</taxon>
    </lineage>
</organism>
<reference evidence="1 2" key="1">
    <citation type="submission" date="2010-08" db="EMBL/GenBank/DDBJ databases">
        <title>Complete sequence of Gallionella capsiferriformans ES-2.</title>
        <authorList>
            <consortium name="US DOE Joint Genome Institute"/>
            <person name="Lucas S."/>
            <person name="Copeland A."/>
            <person name="Lapidus A."/>
            <person name="Cheng J.-F."/>
            <person name="Bruce D."/>
            <person name="Goodwin L."/>
            <person name="Pitluck S."/>
            <person name="Chertkov O."/>
            <person name="Davenport K.W."/>
            <person name="Detter J.C."/>
            <person name="Han C."/>
            <person name="Tapia R."/>
            <person name="Land M."/>
            <person name="Hauser L."/>
            <person name="Chang Y.-J."/>
            <person name="Jeffries C."/>
            <person name="Kyrpides N."/>
            <person name="Ivanova N."/>
            <person name="Mikhailova N."/>
            <person name="Shelobolina E.S."/>
            <person name="Picardal F."/>
            <person name="Roden E."/>
            <person name="Emerson D."/>
            <person name="Woyke T."/>
        </authorList>
    </citation>
    <scope>NUCLEOTIDE SEQUENCE [LARGE SCALE GENOMIC DNA]</scope>
    <source>
        <strain evidence="1 2">ES-2</strain>
    </source>
</reference>
<gene>
    <name evidence="1" type="ordered locus">Galf_0786</name>
</gene>
<protein>
    <submittedName>
        <fullName evidence="1">Uncharacterized protein</fullName>
    </submittedName>
</protein>
<dbReference type="STRING" id="395494.Galf_0786"/>
<dbReference type="Proteomes" id="UP000001235">
    <property type="component" value="Chromosome"/>
</dbReference>
<dbReference type="EMBL" id="CP002159">
    <property type="protein sequence ID" value="ADL54822.1"/>
    <property type="molecule type" value="Genomic_DNA"/>
</dbReference>
<dbReference type="RefSeq" id="WP_013292763.1">
    <property type="nucleotide sequence ID" value="NC_014394.1"/>
</dbReference>
<dbReference type="KEGG" id="gca:Galf_0786"/>
<evidence type="ECO:0000313" key="1">
    <source>
        <dbReference type="EMBL" id="ADL54822.1"/>
    </source>
</evidence>
<accession>D9SDR5</accession>
<keyword evidence="2" id="KW-1185">Reference proteome</keyword>
<dbReference type="HOGENOM" id="CLU_3184077_0_0_4"/>
<dbReference type="AlphaFoldDB" id="D9SDR5"/>
<evidence type="ECO:0000313" key="2">
    <source>
        <dbReference type="Proteomes" id="UP000001235"/>
    </source>
</evidence>
<name>D9SDR5_GALCS</name>
<proteinExistence type="predicted"/>
<sequence>MTVHRESSLISHGGLRRKQFIKQELMVTGDTVTQCLFEQFWFFRNR</sequence>